<evidence type="ECO:0000313" key="2">
    <source>
        <dbReference type="Proteomes" id="UP000199664"/>
    </source>
</evidence>
<dbReference type="Gene3D" id="3.30.1360.120">
    <property type="entry name" value="Probable tRNA modification gtpase trme, domain 1"/>
    <property type="match status" value="1"/>
</dbReference>
<gene>
    <name evidence="1" type="ORF">SAMN04515666_1011023</name>
</gene>
<dbReference type="SUPFAM" id="SSF103025">
    <property type="entry name" value="Folate-binding domain"/>
    <property type="match status" value="1"/>
</dbReference>
<dbReference type="OrthoDB" id="7562825at2"/>
<organism evidence="1 2">
    <name type="scientific">Bosea lupini</name>
    <dbReference type="NCBI Taxonomy" id="1036779"/>
    <lineage>
        <taxon>Bacteria</taxon>
        <taxon>Pseudomonadati</taxon>
        <taxon>Pseudomonadota</taxon>
        <taxon>Alphaproteobacteria</taxon>
        <taxon>Hyphomicrobiales</taxon>
        <taxon>Boseaceae</taxon>
        <taxon>Bosea</taxon>
    </lineage>
</organism>
<sequence length="210" mass="21302">MAETARSWAPRSAWAGIAQAGQIGAAGAAGVTATLLDGFGLATLIAAPGGAAALSQTVEARLGIALPTTPKIVPGASHDAIWSGPDQWLLRASTREGSGSLLESLSAQAAVSDQSDARAALRLSGPDVRDVLAKGVMLDLHPAAFAVGDAALTSIAHIGVHLWRLADGPDGSAFEIMVARSMVGSFWSWFAASAAEFGCQISIDRSTGRG</sequence>
<reference evidence="2" key="1">
    <citation type="submission" date="2016-10" db="EMBL/GenBank/DDBJ databases">
        <authorList>
            <person name="Varghese N."/>
            <person name="Submissions S."/>
        </authorList>
    </citation>
    <scope>NUCLEOTIDE SEQUENCE [LARGE SCALE GENOMIC DNA]</scope>
    <source>
        <strain evidence="2">LMG 26383,CCUG 61248,R- 45681</strain>
    </source>
</reference>
<proteinExistence type="predicted"/>
<evidence type="ECO:0000313" key="1">
    <source>
        <dbReference type="EMBL" id="SEK63117.1"/>
    </source>
</evidence>
<dbReference type="EMBL" id="FOAN01000001">
    <property type="protein sequence ID" value="SEK63117.1"/>
    <property type="molecule type" value="Genomic_DNA"/>
</dbReference>
<dbReference type="RefSeq" id="WP_091830319.1">
    <property type="nucleotide sequence ID" value="NZ_FOAN01000001.1"/>
</dbReference>
<accession>A0A1H7IN07</accession>
<dbReference type="InterPro" id="IPR027266">
    <property type="entry name" value="TrmE/GcvT-like"/>
</dbReference>
<name>A0A1H7IN07_9HYPH</name>
<keyword evidence="2" id="KW-1185">Reference proteome</keyword>
<dbReference type="Proteomes" id="UP000199664">
    <property type="component" value="Unassembled WGS sequence"/>
</dbReference>
<dbReference type="Pfam" id="PF04268">
    <property type="entry name" value="SoxG"/>
    <property type="match status" value="1"/>
</dbReference>
<protein>
    <submittedName>
        <fullName evidence="1">N-methylglutamate dehydrogenase subunit D</fullName>
    </submittedName>
</protein>
<dbReference type="InterPro" id="IPR007375">
    <property type="entry name" value="SoxG"/>
</dbReference>
<dbReference type="STRING" id="1036779.SAMN04515666_1011023"/>
<dbReference type="AlphaFoldDB" id="A0A1H7IN07"/>
<dbReference type="Gene3D" id="3.30.70.1520">
    <property type="entry name" value="Heterotetrameric sarcosine oxidase"/>
    <property type="match status" value="1"/>
</dbReference>